<protein>
    <submittedName>
        <fullName evidence="7">O-Antigen ligase</fullName>
    </submittedName>
</protein>
<evidence type="ECO:0000256" key="2">
    <source>
        <dbReference type="ARBA" id="ARBA00022692"/>
    </source>
</evidence>
<name>A0A6N2YPI2_FLAPL</name>
<organism evidence="7">
    <name type="scientific">Flavonifractor plautii</name>
    <name type="common">Fusobacterium plautii</name>
    <dbReference type="NCBI Taxonomy" id="292800"/>
    <lineage>
        <taxon>Bacteria</taxon>
        <taxon>Bacillati</taxon>
        <taxon>Bacillota</taxon>
        <taxon>Clostridia</taxon>
        <taxon>Eubacteriales</taxon>
        <taxon>Oscillospiraceae</taxon>
        <taxon>Flavonifractor</taxon>
    </lineage>
</organism>
<accession>A0A6N2YPI2</accession>
<dbReference type="GO" id="GO:0016874">
    <property type="term" value="F:ligase activity"/>
    <property type="evidence" value="ECO:0007669"/>
    <property type="project" value="UniProtKB-KW"/>
</dbReference>
<dbReference type="PANTHER" id="PTHR37422:SF13">
    <property type="entry name" value="LIPOPOLYSACCHARIDE BIOSYNTHESIS PROTEIN PA4999-RELATED"/>
    <property type="match status" value="1"/>
</dbReference>
<evidence type="ECO:0000256" key="3">
    <source>
        <dbReference type="ARBA" id="ARBA00022989"/>
    </source>
</evidence>
<feature type="transmembrane region" description="Helical" evidence="5">
    <location>
        <begin position="548"/>
        <end position="568"/>
    </location>
</feature>
<feature type="transmembrane region" description="Helical" evidence="5">
    <location>
        <begin position="635"/>
        <end position="655"/>
    </location>
</feature>
<keyword evidence="4 5" id="KW-0472">Membrane</keyword>
<reference evidence="7" key="1">
    <citation type="submission" date="2019-11" db="EMBL/GenBank/DDBJ databases">
        <authorList>
            <person name="Feng L."/>
        </authorList>
    </citation>
    <scope>NUCLEOTIDE SEQUENCE</scope>
    <source>
        <strain evidence="7">FplautiiLFYP42</strain>
    </source>
</reference>
<feature type="transmembrane region" description="Helical" evidence="5">
    <location>
        <begin position="580"/>
        <end position="599"/>
    </location>
</feature>
<evidence type="ECO:0000256" key="5">
    <source>
        <dbReference type="SAM" id="Phobius"/>
    </source>
</evidence>
<feature type="transmembrane region" description="Helical" evidence="5">
    <location>
        <begin position="70"/>
        <end position="86"/>
    </location>
</feature>
<keyword evidence="7" id="KW-0436">Ligase</keyword>
<keyword evidence="2 5" id="KW-0812">Transmembrane</keyword>
<evidence type="ECO:0000313" key="7">
    <source>
        <dbReference type="EMBL" id="VYT68885.1"/>
    </source>
</evidence>
<sequence>MSKKYKKQGQKPLPTSTPILPELDEVSAQESVAVIQSVRIDYKRLGIGAMCALLFFLSLCFTAPSTIKVVAITGIVAAIFAIFFRFSQFCSRITIPFLILFAWVLMNGISTLYATSGKFALSEFLKVLISFCGAVLILSFSNGSGQSLGRGAATMLEGGIALVSLVSIDLLSTRLLSTPVLGLLELFSDDYANLIPVEVGIRMNSLLGNPNIFAGCVGLGVILSLGLAVSSERVGSRRFHLVCLFLNAMGFILAFSMGASGMIMLAFLVYLLLERGERRGKLLVLMVETLIVSMIAAFLVSYSSLTEWTGIQPIPLLCAVAGSGLLCLLDQLLGQHVGQLLGQHGKMIPLLIGALVALMAVFVLLALQLTGPATIQEGETLRRSAYPDAGTYTLSIRSNGNPQVTIESQNRQDTMMHTSTILYQGSAAEASFTVPADSMVVYFNLSGGPLYLEEVTYEGTGGNGKLPLEYKLLPDFIANRLQGLFANQNAIQRLVFFEDGMKLFRRSPVVGLGMGAFENGIASVQTFFYETKYAHNHYVQSLVETGVLGLLLFLAVLVTSGLAVLSSWRRPKDESHPMTAALGAALVFMAGHASVEVIFSAHAYLPIALGVLSLISLCCGASLRLHPTREVVSKWFSVLLAALLAAFAVLLGSNMRAQALVNRSPTFDSLEKAIRLDRFEWADYMLSYVYSAQSLDSFNEDILQQAETYAARLSQVDSNIIPLYLADYYFTMEQPVSGMQMLQKYVSYVAANPETWHSAFQMLRTYQEDTQEYREGILHLAQMLQDWNTVNMGTITLTEDETALIAWAES</sequence>
<dbReference type="InterPro" id="IPR007016">
    <property type="entry name" value="O-antigen_ligase-rel_domated"/>
</dbReference>
<feature type="transmembrane region" description="Helical" evidence="5">
    <location>
        <begin position="45"/>
        <end position="64"/>
    </location>
</feature>
<feature type="transmembrane region" description="Helical" evidence="5">
    <location>
        <begin position="282"/>
        <end position="302"/>
    </location>
</feature>
<gene>
    <name evidence="7" type="ORF">FPLFYP42_00258</name>
</gene>
<dbReference type="EMBL" id="CACRUB010000014">
    <property type="protein sequence ID" value="VYT68885.1"/>
    <property type="molecule type" value="Genomic_DNA"/>
</dbReference>
<feature type="transmembrane region" description="Helical" evidence="5">
    <location>
        <begin position="241"/>
        <end position="270"/>
    </location>
</feature>
<dbReference type="InterPro" id="IPR051533">
    <property type="entry name" value="WaaL-like"/>
</dbReference>
<feature type="domain" description="O-antigen ligase-related" evidence="6">
    <location>
        <begin position="486"/>
        <end position="554"/>
    </location>
</feature>
<feature type="transmembrane region" description="Helical" evidence="5">
    <location>
        <begin position="346"/>
        <end position="367"/>
    </location>
</feature>
<feature type="transmembrane region" description="Helical" evidence="5">
    <location>
        <begin position="509"/>
        <end position="528"/>
    </location>
</feature>
<feature type="transmembrane region" description="Helical" evidence="5">
    <location>
        <begin position="605"/>
        <end position="623"/>
    </location>
</feature>
<feature type="transmembrane region" description="Helical" evidence="5">
    <location>
        <begin position="212"/>
        <end position="229"/>
    </location>
</feature>
<dbReference type="AlphaFoldDB" id="A0A6N2YPI2"/>
<comment type="subcellular location">
    <subcellularLocation>
        <location evidence="1">Membrane</location>
        <topology evidence="1">Multi-pass membrane protein</topology>
    </subcellularLocation>
</comment>
<feature type="transmembrane region" description="Helical" evidence="5">
    <location>
        <begin position="119"/>
        <end position="140"/>
    </location>
</feature>
<dbReference type="RefSeq" id="WP_156620978.1">
    <property type="nucleotide sequence ID" value="NZ_CACRUB010000014.1"/>
</dbReference>
<keyword evidence="3 5" id="KW-1133">Transmembrane helix</keyword>
<dbReference type="InterPro" id="IPR036259">
    <property type="entry name" value="MFS_trans_sf"/>
</dbReference>
<proteinExistence type="predicted"/>
<evidence type="ECO:0000256" key="1">
    <source>
        <dbReference type="ARBA" id="ARBA00004141"/>
    </source>
</evidence>
<feature type="transmembrane region" description="Helical" evidence="5">
    <location>
        <begin position="93"/>
        <end position="113"/>
    </location>
</feature>
<dbReference type="SUPFAM" id="SSF103473">
    <property type="entry name" value="MFS general substrate transporter"/>
    <property type="match status" value="1"/>
</dbReference>
<dbReference type="GO" id="GO:0016020">
    <property type="term" value="C:membrane"/>
    <property type="evidence" value="ECO:0007669"/>
    <property type="project" value="UniProtKB-SubCell"/>
</dbReference>
<dbReference type="Pfam" id="PF04932">
    <property type="entry name" value="Wzy_C"/>
    <property type="match status" value="1"/>
</dbReference>
<evidence type="ECO:0000259" key="6">
    <source>
        <dbReference type="Pfam" id="PF04932"/>
    </source>
</evidence>
<evidence type="ECO:0000256" key="4">
    <source>
        <dbReference type="ARBA" id="ARBA00023136"/>
    </source>
</evidence>
<dbReference type="PANTHER" id="PTHR37422">
    <property type="entry name" value="TEICHURONIC ACID BIOSYNTHESIS PROTEIN TUAE"/>
    <property type="match status" value="1"/>
</dbReference>